<keyword evidence="1" id="KW-0732">Signal</keyword>
<accession>A0ABT8Y4V8</accession>
<evidence type="ECO:0000313" key="3">
    <source>
        <dbReference type="Proteomes" id="UP001169764"/>
    </source>
</evidence>
<reference evidence="2" key="1">
    <citation type="submission" date="2023-07" db="EMBL/GenBank/DDBJ databases">
        <authorList>
            <person name="Kim M."/>
        </authorList>
    </citation>
    <scope>NUCLEOTIDE SEQUENCE</scope>
    <source>
        <strain evidence="2">BIUV-7</strain>
    </source>
</reference>
<keyword evidence="3" id="KW-1185">Reference proteome</keyword>
<dbReference type="PROSITE" id="PS51318">
    <property type="entry name" value="TAT"/>
    <property type="match status" value="1"/>
</dbReference>
<dbReference type="EMBL" id="JAUOTP010000001">
    <property type="protein sequence ID" value="MDO6413356.1"/>
    <property type="molecule type" value="Genomic_DNA"/>
</dbReference>
<gene>
    <name evidence="2" type="ORF">Q4F19_03080</name>
</gene>
<comment type="caution">
    <text evidence="2">The sequence shown here is derived from an EMBL/GenBank/DDBJ whole genome shotgun (WGS) entry which is preliminary data.</text>
</comment>
<feature type="signal peptide" evidence="1">
    <location>
        <begin position="1"/>
        <end position="18"/>
    </location>
</feature>
<dbReference type="Proteomes" id="UP001169764">
    <property type="component" value="Unassembled WGS sequence"/>
</dbReference>
<evidence type="ECO:0000313" key="2">
    <source>
        <dbReference type="EMBL" id="MDO6413356.1"/>
    </source>
</evidence>
<dbReference type="PANTHER" id="PTHR33361">
    <property type="entry name" value="GLR0591 PROTEIN"/>
    <property type="match status" value="1"/>
</dbReference>
<protein>
    <submittedName>
        <fullName evidence="2">DUF885 family protein</fullName>
    </submittedName>
</protein>
<dbReference type="InterPro" id="IPR010281">
    <property type="entry name" value="DUF885"/>
</dbReference>
<name>A0ABT8Y4V8_9SPHN</name>
<proteinExistence type="predicted"/>
<dbReference type="PANTHER" id="PTHR33361:SF2">
    <property type="entry name" value="DUF885 DOMAIN-CONTAINING PROTEIN"/>
    <property type="match status" value="1"/>
</dbReference>
<organism evidence="2 3">
    <name type="scientific">Sphingomonas natans</name>
    <dbReference type="NCBI Taxonomy" id="3063330"/>
    <lineage>
        <taxon>Bacteria</taxon>
        <taxon>Pseudomonadati</taxon>
        <taxon>Pseudomonadota</taxon>
        <taxon>Alphaproteobacteria</taxon>
        <taxon>Sphingomonadales</taxon>
        <taxon>Sphingomonadaceae</taxon>
        <taxon>Sphingomonas</taxon>
    </lineage>
</organism>
<dbReference type="Pfam" id="PF05960">
    <property type="entry name" value="DUF885"/>
    <property type="match status" value="1"/>
</dbReference>
<sequence length="395" mass="42512">MILGRRTLIAGAAATAFAARLPAAGSADAEATAALDAAAAEKDPAKALALLRSISRKGLSRARALDLEAARAGLAIDVALADATAATRYTLQLQRAIGSDLDPARARARLEAELQRLHARAAPLFARLGDTSGDIGARYSRLWRDERYLYADDEAGRARAVADMNATLAGMRDRLPLAFAGLPPWCANVSTRALNPAEIAAGKNGYRAPPTADAPGLYIVDLKDIRRRPSWTLPSVVAHELLPGHMVQLPLAAPHPLRQRYTVNYPEGWAIYAEQLAASEGAFAADPRVELGHIHWLLFRVGRALVDLGIHRSGWSIEAARAKLVAWQGEPAYFAPFDPDLARTAKEPAGWASHALIWLALADRAPRTGSRKRFHASVLVDGPLRTENIGARMRA</sequence>
<evidence type="ECO:0000256" key="1">
    <source>
        <dbReference type="SAM" id="SignalP"/>
    </source>
</evidence>
<feature type="chain" id="PRO_5045096811" evidence="1">
    <location>
        <begin position="19"/>
        <end position="395"/>
    </location>
</feature>
<dbReference type="RefSeq" id="WP_303539698.1">
    <property type="nucleotide sequence ID" value="NZ_JAUOTP010000001.1"/>
</dbReference>
<dbReference type="InterPro" id="IPR006311">
    <property type="entry name" value="TAT_signal"/>
</dbReference>